<comment type="caution">
    <text evidence="1">The sequence shown here is derived from an EMBL/GenBank/DDBJ whole genome shotgun (WGS) entry which is preliminary data.</text>
</comment>
<keyword evidence="2" id="KW-1185">Reference proteome</keyword>
<sequence length="935" mass="110884">MKTFKLSYLLFWITSLVFSQHEMQVEATLLDDSKTLSIQQQINFKNETGKPLEYIYLYDWINAFSDKKSALGQCFSEEFVRKFHFAGKDERGGTTIKNLKHNGQELFWKRPVNYPDVIQIKLDQALADGHTFTFEINYLIKAPDAKFTNFGFEENQLKLKYWLLKPAFYKNRWFIYSHRRLFDMPQQVFDIKLKFNLPSGYDLTTSFKGETVREIGNQKIYDFPNQSTVDTDIYIQRKQNFDIIKTDFSTLVTNIESDDLQAEIKSIIAHRILEYLDQNLGFYPFENILVSEEDYQTAPVYGLNQLPAFIRPFPDGFQYDIKLIKALTAKYLKNTILINTRQDKWMLDAIQISLIIDYVNTYYPKMKLLGKLSDFYVIKWFHVADLDFNDQYDFLYKNVTRNNLQQSLNTPQDSLIKFNQKIANPYQAGLGMNFLKHYTSRESVSKGIQLFYKHHKLQFSEVKDFKKYLSQTTEKNIDWFFEDYTNLKSPIDFKIKSLKREKDSLKIKIINRNKTKVPVSLFWLKDKKVIDKMWIEPFDSIIAVKVARKSAQRVGLNHDAVIPEVNKRNNYKGVTKLFNKPIQVRLLEDVEDPKYNQLFVMPEFSYNLYDGISIGPKLYNGTFLPRQFDYKLSPKYGFNSGALVGSASINYTSWQYNKDLFGVKMGINGSRFSYNFDLFFERYSGFLTLMYRNNKDRRSNKRQFLTLRTVNVRRDRDITNTVDDPDYNVFNARYTYQNKNLDRFFVASIDYEIAQKFSKIFATATFRRLYENNRQINVRLFLGTFLFNDTRDSDFFSFALDRPSDYMFDLNYYGRSEESGLFSQQFIMAEGGFKSQLEPDFANEWLATFNTSTTIWNWIFAYADAGLVGNKYNSPKFLYDSGIRLNLVEDYFELYFPVYSNKGWEFNEPNYDENIRFIVSLDFQTLFRLFTRRWY</sequence>
<dbReference type="AlphaFoldDB" id="A0A4U5TP35"/>
<protein>
    <submittedName>
        <fullName evidence="1">M1 family metallopeptidase</fullName>
    </submittedName>
</protein>
<name>A0A4U5TP35_9FLAO</name>
<dbReference type="OrthoDB" id="9813075at2"/>
<reference evidence="1 2" key="1">
    <citation type="submission" date="2019-04" db="EMBL/GenBank/DDBJ databases">
        <title>Psychroflexus halotolerans sp. nov., isolated from a marine solar saltern.</title>
        <authorList>
            <person name="Feng X."/>
        </authorList>
    </citation>
    <scope>NUCLEOTIDE SEQUENCE [LARGE SCALE GENOMIC DNA]</scope>
    <source>
        <strain evidence="1 2">WDS2C27</strain>
    </source>
</reference>
<evidence type="ECO:0000313" key="2">
    <source>
        <dbReference type="Proteomes" id="UP000306552"/>
    </source>
</evidence>
<proteinExistence type="predicted"/>
<dbReference type="Gene3D" id="1.10.390.10">
    <property type="entry name" value="Neutral Protease Domain 2"/>
    <property type="match status" value="1"/>
</dbReference>
<evidence type="ECO:0000313" key="1">
    <source>
        <dbReference type="EMBL" id="TKS55706.1"/>
    </source>
</evidence>
<dbReference type="RefSeq" id="WP_138932534.1">
    <property type="nucleotide sequence ID" value="NZ_SWMU01000004.1"/>
</dbReference>
<accession>A0A4U5TP35</accession>
<organism evidence="1 2">
    <name type="scientific">Mesohalobacter halotolerans</name>
    <dbReference type="NCBI Taxonomy" id="1883405"/>
    <lineage>
        <taxon>Bacteria</taxon>
        <taxon>Pseudomonadati</taxon>
        <taxon>Bacteroidota</taxon>
        <taxon>Flavobacteriia</taxon>
        <taxon>Flavobacteriales</taxon>
        <taxon>Flavobacteriaceae</taxon>
        <taxon>Mesohalobacter</taxon>
    </lineage>
</organism>
<gene>
    <name evidence="1" type="ORF">FCN74_10400</name>
</gene>
<dbReference type="EMBL" id="SWMU01000004">
    <property type="protein sequence ID" value="TKS55706.1"/>
    <property type="molecule type" value="Genomic_DNA"/>
</dbReference>
<dbReference type="Proteomes" id="UP000306552">
    <property type="component" value="Unassembled WGS sequence"/>
</dbReference>
<dbReference type="InterPro" id="IPR027268">
    <property type="entry name" value="Peptidase_M4/M1_CTD_sf"/>
</dbReference>